<evidence type="ECO:0000256" key="6">
    <source>
        <dbReference type="ARBA" id="ARBA00022989"/>
    </source>
</evidence>
<dbReference type="EMBL" id="LR787063">
    <property type="protein sequence ID" value="CAB3262925.1"/>
    <property type="molecule type" value="mRNA"/>
</dbReference>
<evidence type="ECO:0000256" key="4">
    <source>
        <dbReference type="ARBA" id="ARBA00022692"/>
    </source>
</evidence>
<evidence type="ECO:0000256" key="1">
    <source>
        <dbReference type="ARBA" id="ARBA00004141"/>
    </source>
</evidence>
<dbReference type="GO" id="GO:0006508">
    <property type="term" value="P:proteolysis"/>
    <property type="evidence" value="ECO:0007669"/>
    <property type="project" value="UniProtKB-KW"/>
</dbReference>
<evidence type="ECO:0000256" key="2">
    <source>
        <dbReference type="ARBA" id="ARBA00009045"/>
    </source>
</evidence>
<accession>A0A6F9DJ38</accession>
<reference evidence="11" key="1">
    <citation type="submission" date="2020-04" db="EMBL/GenBank/DDBJ databases">
        <authorList>
            <person name="Neveu A P."/>
        </authorList>
    </citation>
    <scope>NUCLEOTIDE SEQUENCE</scope>
    <source>
        <tissue evidence="11">Whole embryo</tissue>
    </source>
</reference>
<keyword evidence="7 9" id="KW-0472">Membrane</keyword>
<feature type="transmembrane region" description="Helical" evidence="9">
    <location>
        <begin position="12"/>
        <end position="32"/>
    </location>
</feature>
<dbReference type="GO" id="GO:0016020">
    <property type="term" value="C:membrane"/>
    <property type="evidence" value="ECO:0007669"/>
    <property type="project" value="UniProtKB-SubCell"/>
</dbReference>
<dbReference type="PANTHER" id="PTHR43066">
    <property type="entry name" value="RHOMBOID-RELATED PROTEIN"/>
    <property type="match status" value="1"/>
</dbReference>
<feature type="compositionally biased region" description="Polar residues" evidence="8">
    <location>
        <begin position="273"/>
        <end position="299"/>
    </location>
</feature>
<evidence type="ECO:0000313" key="11">
    <source>
        <dbReference type="EMBL" id="CAB3262925.1"/>
    </source>
</evidence>
<protein>
    <submittedName>
        <fullName evidence="11">Uncharacterized protein LOC100185242</fullName>
    </submittedName>
</protein>
<name>A0A6F9DJ38_9ASCI</name>
<keyword evidence="6 9" id="KW-1133">Transmembrane helix</keyword>
<keyword evidence="3" id="KW-0645">Protease</keyword>
<feature type="transmembrane region" description="Helical" evidence="9">
    <location>
        <begin position="184"/>
        <end position="207"/>
    </location>
</feature>
<comment type="subcellular location">
    <subcellularLocation>
        <location evidence="1">Membrane</location>
        <topology evidence="1">Multi-pass membrane protein</topology>
    </subcellularLocation>
</comment>
<feature type="transmembrane region" description="Helical" evidence="9">
    <location>
        <begin position="95"/>
        <end position="119"/>
    </location>
</feature>
<dbReference type="AlphaFoldDB" id="A0A6F9DJ38"/>
<dbReference type="InterPro" id="IPR035952">
    <property type="entry name" value="Rhomboid-like_sf"/>
</dbReference>
<feature type="region of interest" description="Disordered" evidence="8">
    <location>
        <begin position="268"/>
        <end position="299"/>
    </location>
</feature>
<sequence length="299" mass="33316">MENFVSKVKWYLSNIPVGSFLLFFTASFLFYYTKSREIPDTVVCLQPQRVISGEGALRILKHVFFHKNFETLSMTLVLLGLFGTIAERQIGTLRFLYTFLILTVSYSVLTVLVAIGLAFTTQFAAVMYSCPGLGMTAPMLGMVVITFKNMPMKRTVIFFFTIRTFLIPWCLLVIVQVVVPDLNLVSSICGCLAGTIYAYGLSSCIGLPISCLSSSDNFCLSVFQWIPLIKYIRGISVKLPVHRQDIAMQKQSTDSDSYPQQVQMGNSVGAHQVPTTPQTGEQTYQYPHTVTTSASSSHR</sequence>
<organism evidence="11">
    <name type="scientific">Phallusia mammillata</name>
    <dbReference type="NCBI Taxonomy" id="59560"/>
    <lineage>
        <taxon>Eukaryota</taxon>
        <taxon>Metazoa</taxon>
        <taxon>Chordata</taxon>
        <taxon>Tunicata</taxon>
        <taxon>Ascidiacea</taxon>
        <taxon>Phlebobranchia</taxon>
        <taxon>Ascidiidae</taxon>
        <taxon>Phallusia</taxon>
    </lineage>
</organism>
<feature type="domain" description="Peptidase S54 rhomboid" evidence="10">
    <location>
        <begin position="57"/>
        <end position="202"/>
    </location>
</feature>
<evidence type="ECO:0000256" key="7">
    <source>
        <dbReference type="ARBA" id="ARBA00023136"/>
    </source>
</evidence>
<dbReference type="PANTHER" id="PTHR43066:SF1">
    <property type="entry name" value="RHOMBOID PROTEIN 2"/>
    <property type="match status" value="1"/>
</dbReference>
<evidence type="ECO:0000256" key="9">
    <source>
        <dbReference type="SAM" id="Phobius"/>
    </source>
</evidence>
<keyword evidence="5" id="KW-0378">Hydrolase</keyword>
<dbReference type="Gene3D" id="1.20.1540.10">
    <property type="entry name" value="Rhomboid-like"/>
    <property type="match status" value="1"/>
</dbReference>
<dbReference type="Pfam" id="PF01694">
    <property type="entry name" value="Rhomboid"/>
    <property type="match status" value="1"/>
</dbReference>
<proteinExistence type="evidence at transcript level"/>
<dbReference type="InterPro" id="IPR022764">
    <property type="entry name" value="Peptidase_S54_rhomboid_dom"/>
</dbReference>
<evidence type="ECO:0000256" key="3">
    <source>
        <dbReference type="ARBA" id="ARBA00022670"/>
    </source>
</evidence>
<feature type="transmembrane region" description="Helical" evidence="9">
    <location>
        <begin position="125"/>
        <end position="145"/>
    </location>
</feature>
<evidence type="ECO:0000256" key="8">
    <source>
        <dbReference type="SAM" id="MobiDB-lite"/>
    </source>
</evidence>
<feature type="transmembrane region" description="Helical" evidence="9">
    <location>
        <begin position="157"/>
        <end position="178"/>
    </location>
</feature>
<gene>
    <name evidence="11" type="primary">LOC100185242-002</name>
</gene>
<keyword evidence="4 9" id="KW-0812">Transmembrane</keyword>
<evidence type="ECO:0000259" key="10">
    <source>
        <dbReference type="Pfam" id="PF01694"/>
    </source>
</evidence>
<comment type="similarity">
    <text evidence="2">Belongs to the peptidase S54 family.</text>
</comment>
<dbReference type="SUPFAM" id="SSF144091">
    <property type="entry name" value="Rhomboid-like"/>
    <property type="match status" value="1"/>
</dbReference>
<evidence type="ECO:0000256" key="5">
    <source>
        <dbReference type="ARBA" id="ARBA00022801"/>
    </source>
</evidence>
<dbReference type="GO" id="GO:0004252">
    <property type="term" value="F:serine-type endopeptidase activity"/>
    <property type="evidence" value="ECO:0007669"/>
    <property type="project" value="InterPro"/>
</dbReference>